<dbReference type="AlphaFoldDB" id="A0A4R4ACZ7"/>
<evidence type="ECO:0000313" key="5">
    <source>
        <dbReference type="Proteomes" id="UP000295247"/>
    </source>
</evidence>
<dbReference type="Gene3D" id="3.40.50.300">
    <property type="entry name" value="P-loop containing nucleotide triphosphate hydrolases"/>
    <property type="match status" value="1"/>
</dbReference>
<feature type="region of interest" description="Disordered" evidence="3">
    <location>
        <begin position="1"/>
        <end position="22"/>
    </location>
</feature>
<dbReference type="Pfam" id="PF03969">
    <property type="entry name" value="AFG1_ATPase"/>
    <property type="match status" value="1"/>
</dbReference>
<dbReference type="PANTHER" id="PTHR12169">
    <property type="entry name" value="ATPASE N2B"/>
    <property type="match status" value="1"/>
</dbReference>
<dbReference type="InterPro" id="IPR005654">
    <property type="entry name" value="ATPase_AFG1-like"/>
</dbReference>
<accession>A0A4R4ACZ7</accession>
<protein>
    <submittedName>
        <fullName evidence="4">Cell division protein ZapE</fullName>
    </submittedName>
</protein>
<keyword evidence="4" id="KW-0131">Cell cycle</keyword>
<evidence type="ECO:0000313" key="4">
    <source>
        <dbReference type="EMBL" id="TCW36958.1"/>
    </source>
</evidence>
<dbReference type="NCBIfam" id="NF040713">
    <property type="entry name" value="ZapE"/>
    <property type="match status" value="1"/>
</dbReference>
<name>A0A4R4ACZ7_MARGR</name>
<gene>
    <name evidence="4" type="ORF">EDC29_103152</name>
</gene>
<dbReference type="SUPFAM" id="SSF52540">
    <property type="entry name" value="P-loop containing nucleoside triphosphate hydrolases"/>
    <property type="match status" value="1"/>
</dbReference>
<evidence type="ECO:0000256" key="2">
    <source>
        <dbReference type="ARBA" id="ARBA00022840"/>
    </source>
</evidence>
<keyword evidence="1" id="KW-0547">Nucleotide-binding</keyword>
<keyword evidence="4" id="KW-0132">Cell division</keyword>
<proteinExistence type="predicted"/>
<dbReference type="GO" id="GO:0051301">
    <property type="term" value="P:cell division"/>
    <property type="evidence" value="ECO:0007669"/>
    <property type="project" value="UniProtKB-KW"/>
</dbReference>
<dbReference type="RefSeq" id="WP_123139468.1">
    <property type="nucleotide sequence ID" value="NZ_NRRH01000020.1"/>
</dbReference>
<dbReference type="GO" id="GO:0032153">
    <property type="term" value="C:cell division site"/>
    <property type="evidence" value="ECO:0007669"/>
    <property type="project" value="TreeGrafter"/>
</dbReference>
<dbReference type="PANTHER" id="PTHR12169:SF6">
    <property type="entry name" value="AFG1-LIKE ATPASE"/>
    <property type="match status" value="1"/>
</dbReference>
<reference evidence="4 5" key="1">
    <citation type="submission" date="2019-03" db="EMBL/GenBank/DDBJ databases">
        <title>Genomic Encyclopedia of Type Strains, Phase IV (KMG-IV): sequencing the most valuable type-strain genomes for metagenomic binning, comparative biology and taxonomic classification.</title>
        <authorList>
            <person name="Goeker M."/>
        </authorList>
    </citation>
    <scope>NUCLEOTIDE SEQUENCE [LARGE SCALE GENOMIC DNA]</scope>
    <source>
        <strain evidence="4 5">DSM 203</strain>
    </source>
</reference>
<organism evidence="4 5">
    <name type="scientific">Marichromatium gracile</name>
    <name type="common">Chromatium gracile</name>
    <dbReference type="NCBI Taxonomy" id="1048"/>
    <lineage>
        <taxon>Bacteria</taxon>
        <taxon>Pseudomonadati</taxon>
        <taxon>Pseudomonadota</taxon>
        <taxon>Gammaproteobacteria</taxon>
        <taxon>Chromatiales</taxon>
        <taxon>Chromatiaceae</taxon>
        <taxon>Marichromatium</taxon>
    </lineage>
</organism>
<sequence>MTASASSSPDRSSFQPRDPAQREAHARLLALHQALERAPAPGGGLLGRVRRRLGGEVTPVPGLYFWGGVGRGKTHLMDWFVDGLELPGKRRMHFHHFMREVHGHLAQLPRQTDPLDRVAELMCRDLRVLCLDEFLVTDITDAMLLYGLLKAMFARGVTLVTTSNTPPDDLYRNGLQRQSFLPAIELIKRHTDVFELDGGQDYRLQTLMREGVYVLAGEDGEARLAADFDELSGGHRVAASWLEVNGRTIEARALGSNVAWFDFDALCATPRSTADYIEIARDYLTLLISGVPQLGPGCDAAARRFLHLVDELYDRRVKLVLSVEVPLDRLYAGGMTDFAHARLLSRLQEMQSVEYLAAATAAESEPDSVAA</sequence>
<evidence type="ECO:0000256" key="1">
    <source>
        <dbReference type="ARBA" id="ARBA00022741"/>
    </source>
</evidence>
<keyword evidence="2" id="KW-0067">ATP-binding</keyword>
<evidence type="ECO:0000256" key="3">
    <source>
        <dbReference type="SAM" id="MobiDB-lite"/>
    </source>
</evidence>
<dbReference type="InterPro" id="IPR027417">
    <property type="entry name" value="P-loop_NTPase"/>
</dbReference>
<dbReference type="GO" id="GO:0016887">
    <property type="term" value="F:ATP hydrolysis activity"/>
    <property type="evidence" value="ECO:0007669"/>
    <property type="project" value="InterPro"/>
</dbReference>
<dbReference type="EMBL" id="SMDC01000003">
    <property type="protein sequence ID" value="TCW36958.1"/>
    <property type="molecule type" value="Genomic_DNA"/>
</dbReference>
<comment type="caution">
    <text evidence="4">The sequence shown here is derived from an EMBL/GenBank/DDBJ whole genome shotgun (WGS) entry which is preliminary data.</text>
</comment>
<dbReference type="Proteomes" id="UP000295247">
    <property type="component" value="Unassembled WGS sequence"/>
</dbReference>
<feature type="compositionally biased region" description="Low complexity" evidence="3">
    <location>
        <begin position="1"/>
        <end position="18"/>
    </location>
</feature>
<dbReference type="GO" id="GO:0005524">
    <property type="term" value="F:ATP binding"/>
    <property type="evidence" value="ECO:0007669"/>
    <property type="project" value="UniProtKB-KW"/>
</dbReference>
<dbReference type="GO" id="GO:0005737">
    <property type="term" value="C:cytoplasm"/>
    <property type="evidence" value="ECO:0007669"/>
    <property type="project" value="TreeGrafter"/>
</dbReference>